<dbReference type="EMBL" id="JARKIE010000527">
    <property type="protein sequence ID" value="KAJ7629894.1"/>
    <property type="molecule type" value="Genomic_DNA"/>
</dbReference>
<evidence type="ECO:0000256" key="1">
    <source>
        <dbReference type="SAM" id="MobiDB-lite"/>
    </source>
</evidence>
<organism evidence="2 3">
    <name type="scientific">Mycena rosella</name>
    <name type="common">Pink bonnet</name>
    <name type="synonym">Agaricus rosellus</name>
    <dbReference type="NCBI Taxonomy" id="1033263"/>
    <lineage>
        <taxon>Eukaryota</taxon>
        <taxon>Fungi</taxon>
        <taxon>Dikarya</taxon>
        <taxon>Basidiomycota</taxon>
        <taxon>Agaricomycotina</taxon>
        <taxon>Agaricomycetes</taxon>
        <taxon>Agaricomycetidae</taxon>
        <taxon>Agaricales</taxon>
        <taxon>Marasmiineae</taxon>
        <taxon>Mycenaceae</taxon>
        <taxon>Mycena</taxon>
    </lineage>
</organism>
<evidence type="ECO:0000313" key="2">
    <source>
        <dbReference type="EMBL" id="KAJ7629894.1"/>
    </source>
</evidence>
<dbReference type="Proteomes" id="UP001221757">
    <property type="component" value="Unassembled WGS sequence"/>
</dbReference>
<protein>
    <submittedName>
        <fullName evidence="2">Uncharacterized protein</fullName>
    </submittedName>
</protein>
<feature type="region of interest" description="Disordered" evidence="1">
    <location>
        <begin position="159"/>
        <end position="181"/>
    </location>
</feature>
<evidence type="ECO:0000313" key="3">
    <source>
        <dbReference type="Proteomes" id="UP001221757"/>
    </source>
</evidence>
<dbReference type="AlphaFoldDB" id="A0AAD7BT94"/>
<comment type="caution">
    <text evidence="2">The sequence shown here is derived from an EMBL/GenBank/DDBJ whole genome shotgun (WGS) entry which is preliminary data.</text>
</comment>
<gene>
    <name evidence="2" type="ORF">B0H17DRAFT_543373</name>
</gene>
<accession>A0AAD7BT94</accession>
<proteinExistence type="predicted"/>
<sequence>MAAHICARVPAALLLYNMLVGVLTRFAVFVAHPCVLGVGNDRATTEGTQGSSFGFLRDPLLVSALGGHRVQELGARPRLEECPSPVIAVERLQWSSCSGAAAGRWSLGGAATSSTTVSTVTFPLTTTTIMAPEPSTPTPPSSPHPVDALLALTQQLTPSKSPRTVRKVHRGDTRVSTLLNK</sequence>
<name>A0AAD7BT94_MYCRO</name>
<reference evidence="2" key="1">
    <citation type="submission" date="2023-03" db="EMBL/GenBank/DDBJ databases">
        <title>Massive genome expansion in bonnet fungi (Mycena s.s.) driven by repeated elements and novel gene families across ecological guilds.</title>
        <authorList>
            <consortium name="Lawrence Berkeley National Laboratory"/>
            <person name="Harder C.B."/>
            <person name="Miyauchi S."/>
            <person name="Viragh M."/>
            <person name="Kuo A."/>
            <person name="Thoen E."/>
            <person name="Andreopoulos B."/>
            <person name="Lu D."/>
            <person name="Skrede I."/>
            <person name="Drula E."/>
            <person name="Henrissat B."/>
            <person name="Morin E."/>
            <person name="Kohler A."/>
            <person name="Barry K."/>
            <person name="LaButti K."/>
            <person name="Morin E."/>
            <person name="Salamov A."/>
            <person name="Lipzen A."/>
            <person name="Mereny Z."/>
            <person name="Hegedus B."/>
            <person name="Baldrian P."/>
            <person name="Stursova M."/>
            <person name="Weitz H."/>
            <person name="Taylor A."/>
            <person name="Grigoriev I.V."/>
            <person name="Nagy L.G."/>
            <person name="Martin F."/>
            <person name="Kauserud H."/>
        </authorList>
    </citation>
    <scope>NUCLEOTIDE SEQUENCE</scope>
    <source>
        <strain evidence="2">CBHHK067</strain>
    </source>
</reference>
<keyword evidence="3" id="KW-1185">Reference proteome</keyword>